<proteinExistence type="predicted"/>
<reference evidence="2" key="1">
    <citation type="journal article" date="2019" name="Int. J. Syst. Evol. Microbiol.">
        <title>The Global Catalogue of Microorganisms (GCM) 10K type strain sequencing project: providing services to taxonomists for standard genome sequencing and annotation.</title>
        <authorList>
            <consortium name="The Broad Institute Genomics Platform"/>
            <consortium name="The Broad Institute Genome Sequencing Center for Infectious Disease"/>
            <person name="Wu L."/>
            <person name="Ma J."/>
        </authorList>
    </citation>
    <scope>NUCLEOTIDE SEQUENCE [LARGE SCALE GENOMIC DNA]</scope>
    <source>
        <strain evidence="2">KCTC 42986</strain>
    </source>
</reference>
<evidence type="ECO:0000313" key="2">
    <source>
        <dbReference type="Proteomes" id="UP001595530"/>
    </source>
</evidence>
<dbReference type="EMBL" id="JBHRTP010000109">
    <property type="protein sequence ID" value="MFC3111286.1"/>
    <property type="molecule type" value="Genomic_DNA"/>
</dbReference>
<organism evidence="1 2">
    <name type="scientific">Undibacterium arcticum</name>
    <dbReference type="NCBI Taxonomy" id="1762892"/>
    <lineage>
        <taxon>Bacteria</taxon>
        <taxon>Pseudomonadati</taxon>
        <taxon>Pseudomonadota</taxon>
        <taxon>Betaproteobacteria</taxon>
        <taxon>Burkholderiales</taxon>
        <taxon>Oxalobacteraceae</taxon>
        <taxon>Undibacterium</taxon>
    </lineage>
</organism>
<evidence type="ECO:0000313" key="1">
    <source>
        <dbReference type="EMBL" id="MFC3111286.1"/>
    </source>
</evidence>
<sequence length="244" mass="27003">MIHSVELTTISAYHLRAFGPISSSSRITPLFFFECHAPCVDASDRIFSCVRTVNAAGHPAFSQSFGDIPEGACSSILPGAAMYFTQHMQSLRREYPLGAQDPDPFVQHLYQIASKFNRPYNVVMTRNAGDPSGVEYHNRAATLWAFVLPDASEPGKYRLQTFDEDGFTGHSSYSSLIDAVEALIKNGYVCEDRGALDRMSTTARWAAGTEILDLLRRLNGKEISFQEYGPMARSVKEKHGLIPA</sequence>
<dbReference type="RefSeq" id="WP_390328732.1">
    <property type="nucleotide sequence ID" value="NZ_JBHRTP010000109.1"/>
</dbReference>
<name>A0ABV7FCW8_9BURK</name>
<accession>A0ABV7FCW8</accession>
<gene>
    <name evidence="1" type="ORF">ACFOFO_25635</name>
</gene>
<dbReference type="Proteomes" id="UP001595530">
    <property type="component" value="Unassembled WGS sequence"/>
</dbReference>
<protein>
    <submittedName>
        <fullName evidence="1">Uncharacterized protein</fullName>
    </submittedName>
</protein>
<comment type="caution">
    <text evidence="1">The sequence shown here is derived from an EMBL/GenBank/DDBJ whole genome shotgun (WGS) entry which is preliminary data.</text>
</comment>
<keyword evidence="2" id="KW-1185">Reference proteome</keyword>